<evidence type="ECO:0000313" key="1">
    <source>
        <dbReference type="EMBL" id="GBP38129.1"/>
    </source>
</evidence>
<name>A0A4C1VHS2_EUMVA</name>
<comment type="caution">
    <text evidence="1">The sequence shown here is derived from an EMBL/GenBank/DDBJ whole genome shotgun (WGS) entry which is preliminary data.</text>
</comment>
<sequence>MEVHLDDRSITLNSMILENTRIVRFHGEETAEVIFRIDVRKMKTIGCKIELQRRRGRERSPSRAPMNRSATYDVRGDVVDFCNGRPAPVAVGGAHARSFTGLDITRADSANLSKDGLAQPPMRSTLRRLRGARGAAGPRVPVGVTAQVYARRANGPLFKLAH</sequence>
<dbReference type="Proteomes" id="UP000299102">
    <property type="component" value="Unassembled WGS sequence"/>
</dbReference>
<protein>
    <submittedName>
        <fullName evidence="1">Uncharacterized protein</fullName>
    </submittedName>
</protein>
<reference evidence="1 2" key="1">
    <citation type="journal article" date="2019" name="Commun. Biol.">
        <title>The bagworm genome reveals a unique fibroin gene that provides high tensile strength.</title>
        <authorList>
            <person name="Kono N."/>
            <person name="Nakamura H."/>
            <person name="Ohtoshi R."/>
            <person name="Tomita M."/>
            <person name="Numata K."/>
            <person name="Arakawa K."/>
        </authorList>
    </citation>
    <scope>NUCLEOTIDE SEQUENCE [LARGE SCALE GENOMIC DNA]</scope>
</reference>
<dbReference type="EMBL" id="BGZK01000344">
    <property type="protein sequence ID" value="GBP38129.1"/>
    <property type="molecule type" value="Genomic_DNA"/>
</dbReference>
<dbReference type="AlphaFoldDB" id="A0A4C1VHS2"/>
<accession>A0A4C1VHS2</accession>
<organism evidence="1 2">
    <name type="scientific">Eumeta variegata</name>
    <name type="common">Bagworm moth</name>
    <name type="synonym">Eumeta japonica</name>
    <dbReference type="NCBI Taxonomy" id="151549"/>
    <lineage>
        <taxon>Eukaryota</taxon>
        <taxon>Metazoa</taxon>
        <taxon>Ecdysozoa</taxon>
        <taxon>Arthropoda</taxon>
        <taxon>Hexapoda</taxon>
        <taxon>Insecta</taxon>
        <taxon>Pterygota</taxon>
        <taxon>Neoptera</taxon>
        <taxon>Endopterygota</taxon>
        <taxon>Lepidoptera</taxon>
        <taxon>Glossata</taxon>
        <taxon>Ditrysia</taxon>
        <taxon>Tineoidea</taxon>
        <taxon>Psychidae</taxon>
        <taxon>Oiketicinae</taxon>
        <taxon>Eumeta</taxon>
    </lineage>
</organism>
<gene>
    <name evidence="1" type="ORF">EVAR_80412_1</name>
</gene>
<proteinExistence type="predicted"/>
<keyword evidence="2" id="KW-1185">Reference proteome</keyword>
<evidence type="ECO:0000313" key="2">
    <source>
        <dbReference type="Proteomes" id="UP000299102"/>
    </source>
</evidence>